<protein>
    <submittedName>
        <fullName evidence="1">Uncharacterized protein</fullName>
    </submittedName>
</protein>
<dbReference type="PROSITE" id="PS51257">
    <property type="entry name" value="PROKAR_LIPOPROTEIN"/>
    <property type="match status" value="1"/>
</dbReference>
<evidence type="ECO:0000313" key="1">
    <source>
        <dbReference type="EMBL" id="QDU63983.1"/>
    </source>
</evidence>
<keyword evidence="2" id="KW-1185">Reference proteome</keyword>
<dbReference type="RefSeq" id="WP_145261861.1">
    <property type="nucleotide sequence ID" value="NZ_CP036279.1"/>
</dbReference>
<proteinExistence type="predicted"/>
<reference evidence="1 2" key="1">
    <citation type="submission" date="2019-02" db="EMBL/GenBank/DDBJ databases">
        <title>Deep-cultivation of Planctomycetes and their phenomic and genomic characterization uncovers novel biology.</title>
        <authorList>
            <person name="Wiegand S."/>
            <person name="Jogler M."/>
            <person name="Boedeker C."/>
            <person name="Pinto D."/>
            <person name="Vollmers J."/>
            <person name="Rivas-Marin E."/>
            <person name="Kohn T."/>
            <person name="Peeters S.H."/>
            <person name="Heuer A."/>
            <person name="Rast P."/>
            <person name="Oberbeckmann S."/>
            <person name="Bunk B."/>
            <person name="Jeske O."/>
            <person name="Meyerdierks A."/>
            <person name="Storesund J.E."/>
            <person name="Kallscheuer N."/>
            <person name="Luecker S."/>
            <person name="Lage O.M."/>
            <person name="Pohl T."/>
            <person name="Merkel B.J."/>
            <person name="Hornburger P."/>
            <person name="Mueller R.-W."/>
            <person name="Bruemmer F."/>
            <person name="Labrenz M."/>
            <person name="Spormann A.M."/>
            <person name="Op den Camp H."/>
            <person name="Overmann J."/>
            <person name="Amann R."/>
            <person name="Jetten M.S.M."/>
            <person name="Mascher T."/>
            <person name="Medema M.H."/>
            <person name="Devos D.P."/>
            <person name="Kaster A.-K."/>
            <person name="Ovreas L."/>
            <person name="Rohde M."/>
            <person name="Galperin M.Y."/>
            <person name="Jogler C."/>
        </authorList>
    </citation>
    <scope>NUCLEOTIDE SEQUENCE [LARGE SCALE GENOMIC DNA]</scope>
    <source>
        <strain evidence="1 2">Pan216</strain>
    </source>
</reference>
<dbReference type="EMBL" id="CP036279">
    <property type="protein sequence ID" value="QDU63983.1"/>
    <property type="molecule type" value="Genomic_DNA"/>
</dbReference>
<accession>A0A518BAP1</accession>
<organism evidence="1 2">
    <name type="scientific">Kolteria novifilia</name>
    <dbReference type="NCBI Taxonomy" id="2527975"/>
    <lineage>
        <taxon>Bacteria</taxon>
        <taxon>Pseudomonadati</taxon>
        <taxon>Planctomycetota</taxon>
        <taxon>Planctomycetia</taxon>
        <taxon>Kolteriales</taxon>
        <taxon>Kolteriaceae</taxon>
        <taxon>Kolteria</taxon>
    </lineage>
</organism>
<dbReference type="Proteomes" id="UP000317093">
    <property type="component" value="Chromosome"/>
</dbReference>
<sequence length="136" mass="14514">MICKQRLHLMLAPWRLVVVLGSLLALTGCAERRRVAAPVEKLPQQGVLVSGTVADDRASSLLFLPVEGGEKAIITVVSGNYRWKVMPGTYDVFAVVSGGRALVKKGVSLSDAEGSLTLDVPADLKWEADKETVPTG</sequence>
<evidence type="ECO:0000313" key="2">
    <source>
        <dbReference type="Proteomes" id="UP000317093"/>
    </source>
</evidence>
<dbReference type="AlphaFoldDB" id="A0A518BAP1"/>
<gene>
    <name evidence="1" type="ORF">Pan216_48640</name>
</gene>
<dbReference type="KEGG" id="knv:Pan216_48640"/>
<name>A0A518BAP1_9BACT</name>